<dbReference type="PRINTS" id="PR00344">
    <property type="entry name" value="BCTRLSENSOR"/>
</dbReference>
<dbReference type="GO" id="GO:0000156">
    <property type="term" value="F:phosphorelay response regulator activity"/>
    <property type="evidence" value="ECO:0007669"/>
    <property type="project" value="TreeGrafter"/>
</dbReference>
<keyword evidence="5 12" id="KW-0418">Kinase</keyword>
<dbReference type="CDD" id="cd00130">
    <property type="entry name" value="PAS"/>
    <property type="match status" value="1"/>
</dbReference>
<dbReference type="SUPFAM" id="SSF55785">
    <property type="entry name" value="PYP-like sensor domain (PAS domain)"/>
    <property type="match status" value="1"/>
</dbReference>
<dbReference type="InterPro" id="IPR001610">
    <property type="entry name" value="PAC"/>
</dbReference>
<evidence type="ECO:0000256" key="2">
    <source>
        <dbReference type="ARBA" id="ARBA00012438"/>
    </source>
</evidence>
<dbReference type="InterPro" id="IPR005467">
    <property type="entry name" value="His_kinase_dom"/>
</dbReference>
<evidence type="ECO:0000256" key="4">
    <source>
        <dbReference type="ARBA" id="ARBA00022679"/>
    </source>
</evidence>
<dbReference type="Gene3D" id="1.10.287.130">
    <property type="match status" value="1"/>
</dbReference>
<dbReference type="KEGG" id="gur:Gura_2988"/>
<feature type="transmembrane region" description="Helical" evidence="8">
    <location>
        <begin position="34"/>
        <end position="52"/>
    </location>
</feature>
<dbReference type="PROSITE" id="PS50113">
    <property type="entry name" value="PAC"/>
    <property type="match status" value="1"/>
</dbReference>
<dbReference type="SMART" id="SM00086">
    <property type="entry name" value="PAC"/>
    <property type="match status" value="1"/>
</dbReference>
<dbReference type="InterPro" id="IPR003661">
    <property type="entry name" value="HisK_dim/P_dom"/>
</dbReference>
<dbReference type="Pfam" id="PF02518">
    <property type="entry name" value="HATPase_c"/>
    <property type="match status" value="1"/>
</dbReference>
<dbReference type="Proteomes" id="UP000006695">
    <property type="component" value="Chromosome"/>
</dbReference>
<dbReference type="PROSITE" id="PS50112">
    <property type="entry name" value="PAS"/>
    <property type="match status" value="1"/>
</dbReference>
<evidence type="ECO:0000259" key="11">
    <source>
        <dbReference type="PROSITE" id="PS50113"/>
    </source>
</evidence>
<feature type="coiled-coil region" evidence="7">
    <location>
        <begin position="97"/>
        <end position="135"/>
    </location>
</feature>
<dbReference type="GO" id="GO:0030295">
    <property type="term" value="F:protein kinase activator activity"/>
    <property type="evidence" value="ECO:0007669"/>
    <property type="project" value="TreeGrafter"/>
</dbReference>
<accession>A5G5U2</accession>
<dbReference type="GO" id="GO:0016020">
    <property type="term" value="C:membrane"/>
    <property type="evidence" value="ECO:0007669"/>
    <property type="project" value="UniProtKB-SubCell"/>
</dbReference>
<dbReference type="FunFam" id="1.10.287.130:FF:000070">
    <property type="entry name" value="Histidine kinase sensor protein"/>
    <property type="match status" value="1"/>
</dbReference>
<dbReference type="PROSITE" id="PS50109">
    <property type="entry name" value="HIS_KIN"/>
    <property type="match status" value="1"/>
</dbReference>
<gene>
    <name evidence="12" type="ordered locus">Gura_2988</name>
</gene>
<keyword evidence="8" id="KW-0812">Transmembrane</keyword>
<evidence type="ECO:0000256" key="7">
    <source>
        <dbReference type="SAM" id="Coils"/>
    </source>
</evidence>
<dbReference type="SMART" id="SM00091">
    <property type="entry name" value="PAS"/>
    <property type="match status" value="1"/>
</dbReference>
<dbReference type="SMART" id="SM00387">
    <property type="entry name" value="HATPase_c"/>
    <property type="match status" value="1"/>
</dbReference>
<feature type="domain" description="PAS" evidence="10">
    <location>
        <begin position="153"/>
        <end position="228"/>
    </location>
</feature>
<dbReference type="SMART" id="SM00388">
    <property type="entry name" value="HisKA"/>
    <property type="match status" value="1"/>
</dbReference>
<feature type="domain" description="PAC" evidence="11">
    <location>
        <begin position="228"/>
        <end position="280"/>
    </location>
</feature>
<feature type="transmembrane region" description="Helical" evidence="8">
    <location>
        <begin position="72"/>
        <end position="94"/>
    </location>
</feature>
<dbReference type="GO" id="GO:0007234">
    <property type="term" value="P:osmosensory signaling via phosphorelay pathway"/>
    <property type="evidence" value="ECO:0007669"/>
    <property type="project" value="TreeGrafter"/>
</dbReference>
<evidence type="ECO:0000256" key="8">
    <source>
        <dbReference type="SAM" id="Phobius"/>
    </source>
</evidence>
<keyword evidence="6 8" id="KW-0472">Membrane</keyword>
<keyword evidence="3" id="KW-0597">Phosphoprotein</keyword>
<protein>
    <recommendedName>
        <fullName evidence="2">histidine kinase</fullName>
        <ecNumber evidence="2">2.7.13.3</ecNumber>
    </recommendedName>
</protein>
<keyword evidence="13" id="KW-1185">Reference proteome</keyword>
<evidence type="ECO:0000256" key="6">
    <source>
        <dbReference type="ARBA" id="ARBA00023136"/>
    </source>
</evidence>
<dbReference type="NCBIfam" id="TIGR00229">
    <property type="entry name" value="sensory_box"/>
    <property type="match status" value="1"/>
</dbReference>
<dbReference type="CDD" id="cd00082">
    <property type="entry name" value="HisKA"/>
    <property type="match status" value="1"/>
</dbReference>
<dbReference type="Pfam" id="PF08447">
    <property type="entry name" value="PAS_3"/>
    <property type="match status" value="1"/>
</dbReference>
<dbReference type="HOGENOM" id="CLU_000445_114_71_7"/>
<dbReference type="InterPro" id="IPR004358">
    <property type="entry name" value="Sig_transdc_His_kin-like_C"/>
</dbReference>
<feature type="domain" description="Histidine kinase" evidence="9">
    <location>
        <begin position="309"/>
        <end position="519"/>
    </location>
</feature>
<dbReference type="AlphaFoldDB" id="A5G5U2"/>
<keyword evidence="4" id="KW-0808">Transferase</keyword>
<evidence type="ECO:0000256" key="3">
    <source>
        <dbReference type="ARBA" id="ARBA00022553"/>
    </source>
</evidence>
<dbReference type="SUPFAM" id="SSF47384">
    <property type="entry name" value="Homodimeric domain of signal transducing histidine kinase"/>
    <property type="match status" value="1"/>
</dbReference>
<dbReference type="EMBL" id="CP000698">
    <property type="protein sequence ID" value="ABQ27160.1"/>
    <property type="molecule type" value="Genomic_DNA"/>
</dbReference>
<dbReference type="InterPro" id="IPR000014">
    <property type="entry name" value="PAS"/>
</dbReference>
<dbReference type="InterPro" id="IPR013655">
    <property type="entry name" value="PAS_fold_3"/>
</dbReference>
<evidence type="ECO:0000313" key="13">
    <source>
        <dbReference type="Proteomes" id="UP000006695"/>
    </source>
</evidence>
<evidence type="ECO:0000256" key="1">
    <source>
        <dbReference type="ARBA" id="ARBA00000085"/>
    </source>
</evidence>
<dbReference type="SUPFAM" id="SSF55874">
    <property type="entry name" value="ATPase domain of HSP90 chaperone/DNA topoisomerase II/histidine kinase"/>
    <property type="match status" value="1"/>
</dbReference>
<dbReference type="GO" id="GO:0000155">
    <property type="term" value="F:phosphorelay sensor kinase activity"/>
    <property type="evidence" value="ECO:0007669"/>
    <property type="project" value="InterPro"/>
</dbReference>
<dbReference type="InterPro" id="IPR003594">
    <property type="entry name" value="HATPase_dom"/>
</dbReference>
<evidence type="ECO:0000259" key="9">
    <source>
        <dbReference type="PROSITE" id="PS50109"/>
    </source>
</evidence>
<evidence type="ECO:0000256" key="5">
    <source>
        <dbReference type="ARBA" id="ARBA00022777"/>
    </source>
</evidence>
<dbReference type="STRING" id="351605.Gura_2988"/>
<dbReference type="EC" id="2.7.13.3" evidence="2"/>
<dbReference type="InterPro" id="IPR036097">
    <property type="entry name" value="HisK_dim/P_sf"/>
</dbReference>
<dbReference type="Gene3D" id="3.30.565.10">
    <property type="entry name" value="Histidine kinase-like ATPase, C-terminal domain"/>
    <property type="match status" value="1"/>
</dbReference>
<comment type="catalytic activity">
    <reaction evidence="1">
        <text>ATP + protein L-histidine = ADP + protein N-phospho-L-histidine.</text>
        <dbReference type="EC" id="2.7.13.3"/>
    </reaction>
</comment>
<dbReference type="InterPro" id="IPR050351">
    <property type="entry name" value="BphY/WalK/GraS-like"/>
</dbReference>
<dbReference type="Gene3D" id="3.30.450.20">
    <property type="entry name" value="PAS domain"/>
    <property type="match status" value="1"/>
</dbReference>
<proteinExistence type="predicted"/>
<dbReference type="InterPro" id="IPR035965">
    <property type="entry name" value="PAS-like_dom_sf"/>
</dbReference>
<dbReference type="PANTHER" id="PTHR42878:SF15">
    <property type="entry name" value="BACTERIOPHYTOCHROME"/>
    <property type="match status" value="1"/>
</dbReference>
<keyword evidence="7" id="KW-0175">Coiled coil</keyword>
<evidence type="ECO:0000259" key="10">
    <source>
        <dbReference type="PROSITE" id="PS50112"/>
    </source>
</evidence>
<dbReference type="InterPro" id="IPR036890">
    <property type="entry name" value="HATPase_C_sf"/>
</dbReference>
<organism evidence="12 13">
    <name type="scientific">Geotalea uraniireducens (strain Rf4)</name>
    <name type="common">Geobacter uraniireducens</name>
    <dbReference type="NCBI Taxonomy" id="351605"/>
    <lineage>
        <taxon>Bacteria</taxon>
        <taxon>Pseudomonadati</taxon>
        <taxon>Thermodesulfobacteriota</taxon>
        <taxon>Desulfuromonadia</taxon>
        <taxon>Geobacterales</taxon>
        <taxon>Geobacteraceae</taxon>
        <taxon>Geotalea</taxon>
    </lineage>
</organism>
<reference evidence="12 13" key="1">
    <citation type="submission" date="2007-05" db="EMBL/GenBank/DDBJ databases">
        <title>Complete sequence of Geobacter uraniireducens Rf4.</title>
        <authorList>
            <consortium name="US DOE Joint Genome Institute"/>
            <person name="Copeland A."/>
            <person name="Lucas S."/>
            <person name="Lapidus A."/>
            <person name="Barry K."/>
            <person name="Detter J.C."/>
            <person name="Glavina del Rio T."/>
            <person name="Hammon N."/>
            <person name="Israni S."/>
            <person name="Dalin E."/>
            <person name="Tice H."/>
            <person name="Pitluck S."/>
            <person name="Chertkov O."/>
            <person name="Brettin T."/>
            <person name="Bruce D."/>
            <person name="Han C."/>
            <person name="Schmutz J."/>
            <person name="Larimer F."/>
            <person name="Land M."/>
            <person name="Hauser L."/>
            <person name="Kyrpides N."/>
            <person name="Mikhailova N."/>
            <person name="Shelobolina E."/>
            <person name="Aklujkar M."/>
            <person name="Lovley D."/>
            <person name="Richardson P."/>
        </authorList>
    </citation>
    <scope>NUCLEOTIDE SEQUENCE [LARGE SCALE GENOMIC DNA]</scope>
    <source>
        <strain evidence="12 13">Rf4</strain>
    </source>
</reference>
<sequence length="519" mass="59340">MWLEFSRSFVSMDAAKMANDSTRKKTSCATLERYAWPLVAAWTILPAVFLVGSVVRETNHMAPITVVGHREILFNSLGYVILWMVGVGGICLVGRRLVRCERERTAAEEALLQSREDLESKVKERTAELEKANVRLKCEVVERMRAEEALRESEMKYRIVADNTYGWEFWLNPEGRFIYTSPACLDITGYSADDFAADPDLFYRIIHSDDRSSFRSHRHEVEQKFKSDVAAFRIIRPDGSCRWIGHVCRPVFDNNGNFIGIRGSNRDISERKQAEVEIWKLNEELEQRVLKRTAQLEASNRELEGFCYAISHDLRAPLNRLEGYSRAILEDCSELLDAQGRFYAERIEQGSLQLKRVIDVLLELSRLTRSELTVQDVNLSEIARSIIQELKEMHPDRVVEFVAAPDVMVKGDVAMLTIALKNLLDNAWKYTAKHSTAGIEFGITEHKRRRVCYVRDDGVGFDMKFAKKLFKPFESIHCPGEFPGNGIGLATVQRVIQRHGGRIWAEGAIEKGATFYFSL</sequence>
<name>A5G5U2_GEOUR</name>
<keyword evidence="8" id="KW-1133">Transmembrane helix</keyword>
<dbReference type="PANTHER" id="PTHR42878">
    <property type="entry name" value="TWO-COMPONENT HISTIDINE KINASE"/>
    <property type="match status" value="1"/>
</dbReference>
<dbReference type="InterPro" id="IPR000700">
    <property type="entry name" value="PAS-assoc_C"/>
</dbReference>
<dbReference type="Pfam" id="PF00512">
    <property type="entry name" value="HisKA"/>
    <property type="match status" value="1"/>
</dbReference>
<dbReference type="FunFam" id="3.30.565.10:FF:000006">
    <property type="entry name" value="Sensor histidine kinase WalK"/>
    <property type="match status" value="1"/>
</dbReference>
<evidence type="ECO:0000313" key="12">
    <source>
        <dbReference type="EMBL" id="ABQ27160.1"/>
    </source>
</evidence>